<name>A0A9W8H4T4_9FUNG</name>
<comment type="caution">
    <text evidence="5">The sequence shown here is derived from an EMBL/GenBank/DDBJ whole genome shotgun (WGS) entry which is preliminary data.</text>
</comment>
<proteinExistence type="inferred from homology"/>
<dbReference type="Proteomes" id="UP001140217">
    <property type="component" value="Unassembled WGS sequence"/>
</dbReference>
<organism evidence="5 6">
    <name type="scientific">Coemansia javaensis</name>
    <dbReference type="NCBI Taxonomy" id="2761396"/>
    <lineage>
        <taxon>Eukaryota</taxon>
        <taxon>Fungi</taxon>
        <taxon>Fungi incertae sedis</taxon>
        <taxon>Zoopagomycota</taxon>
        <taxon>Kickxellomycotina</taxon>
        <taxon>Kickxellomycetes</taxon>
        <taxon>Kickxellales</taxon>
        <taxon>Kickxellaceae</taxon>
        <taxon>Coemansia</taxon>
    </lineage>
</organism>
<evidence type="ECO:0008006" key="7">
    <source>
        <dbReference type="Google" id="ProtNLM"/>
    </source>
</evidence>
<evidence type="ECO:0000256" key="2">
    <source>
        <dbReference type="ARBA" id="ARBA00022857"/>
    </source>
</evidence>
<keyword evidence="3" id="KW-0560">Oxidoreductase</keyword>
<gene>
    <name evidence="5" type="ORF">H4R18_004241</name>
</gene>
<keyword evidence="2" id="KW-0521">NADP</keyword>
<dbReference type="OrthoDB" id="1933717at2759"/>
<sequence>MRDSLGDDSRLVVVVTGANRGIGRAIARQLLLQTQKPVIVYLTARSVERGQATFDEIKREQLTRRPQPGGGGGGGGSGSDGGAAAPQENELRFHQLDVADPSSIRVFIDYMTLMHGALSIDVLINNAGGVVKGADGQAVRTCTAAAARQCVAMNYGTAVAMTEMALPHMRPGGRVEFLVTAVAQLGIFSGDLPRVLTSDALTRAGLDIVENGFVSSVEKGTFAAYGFPPMPFAVAKAGLIAYARLLARAPDDRRLLFAAICPGYVQTDMTGPYAPLTPDEGAETPVYVALADSKRLWRHNGGLWKRLKPLKW</sequence>
<dbReference type="InterPro" id="IPR036291">
    <property type="entry name" value="NAD(P)-bd_dom_sf"/>
</dbReference>
<dbReference type="Gene3D" id="3.40.50.720">
    <property type="entry name" value="NAD(P)-binding Rossmann-like Domain"/>
    <property type="match status" value="1"/>
</dbReference>
<dbReference type="GO" id="GO:0016491">
    <property type="term" value="F:oxidoreductase activity"/>
    <property type="evidence" value="ECO:0007669"/>
    <property type="project" value="UniProtKB-KW"/>
</dbReference>
<dbReference type="Pfam" id="PF00106">
    <property type="entry name" value="adh_short"/>
    <property type="match status" value="2"/>
</dbReference>
<dbReference type="PANTHER" id="PTHR43963">
    <property type="entry name" value="CARBONYL REDUCTASE 1-RELATED"/>
    <property type="match status" value="1"/>
</dbReference>
<dbReference type="AlphaFoldDB" id="A0A9W8H4T4"/>
<comment type="similarity">
    <text evidence="1">Belongs to the short-chain dehydrogenases/reductases (SDR) family.</text>
</comment>
<dbReference type="PRINTS" id="PR00081">
    <property type="entry name" value="GDHRDH"/>
</dbReference>
<accession>A0A9W8H4T4</accession>
<evidence type="ECO:0000256" key="4">
    <source>
        <dbReference type="SAM" id="MobiDB-lite"/>
    </source>
</evidence>
<protein>
    <recommendedName>
        <fullName evidence="7">NAD(P)-binding protein</fullName>
    </recommendedName>
</protein>
<evidence type="ECO:0000256" key="3">
    <source>
        <dbReference type="ARBA" id="ARBA00023002"/>
    </source>
</evidence>
<evidence type="ECO:0000313" key="6">
    <source>
        <dbReference type="Proteomes" id="UP001140217"/>
    </source>
</evidence>
<evidence type="ECO:0000313" key="5">
    <source>
        <dbReference type="EMBL" id="KAJ2779035.1"/>
    </source>
</evidence>
<dbReference type="EMBL" id="JANBUL010000197">
    <property type="protein sequence ID" value="KAJ2779035.1"/>
    <property type="molecule type" value="Genomic_DNA"/>
</dbReference>
<keyword evidence="6" id="KW-1185">Reference proteome</keyword>
<evidence type="ECO:0000256" key="1">
    <source>
        <dbReference type="ARBA" id="ARBA00006484"/>
    </source>
</evidence>
<feature type="region of interest" description="Disordered" evidence="4">
    <location>
        <begin position="53"/>
        <end position="86"/>
    </location>
</feature>
<reference evidence="5" key="1">
    <citation type="submission" date="2022-07" db="EMBL/GenBank/DDBJ databases">
        <title>Phylogenomic reconstructions and comparative analyses of Kickxellomycotina fungi.</title>
        <authorList>
            <person name="Reynolds N.K."/>
            <person name="Stajich J.E."/>
            <person name="Barry K."/>
            <person name="Grigoriev I.V."/>
            <person name="Crous P."/>
            <person name="Smith M.E."/>
        </authorList>
    </citation>
    <scope>NUCLEOTIDE SEQUENCE</scope>
    <source>
        <strain evidence="5">NBRC 105414</strain>
    </source>
</reference>
<dbReference type="PANTHER" id="PTHR43963:SF6">
    <property type="entry name" value="CHAIN DEHYDROGENASE FAMILY PROTEIN, PUTATIVE (AFU_ORTHOLOGUE AFUA_3G15350)-RELATED"/>
    <property type="match status" value="1"/>
</dbReference>
<dbReference type="SUPFAM" id="SSF51735">
    <property type="entry name" value="NAD(P)-binding Rossmann-fold domains"/>
    <property type="match status" value="1"/>
</dbReference>
<feature type="compositionally biased region" description="Gly residues" evidence="4">
    <location>
        <begin position="68"/>
        <end position="81"/>
    </location>
</feature>
<dbReference type="InterPro" id="IPR002347">
    <property type="entry name" value="SDR_fam"/>
</dbReference>